<dbReference type="GeneID" id="18819449"/>
<dbReference type="AlphaFoldDB" id="F8NY46"/>
<name>F8NY46_SERL9</name>
<dbReference type="InterPro" id="IPR045010">
    <property type="entry name" value="MDR_fam"/>
</dbReference>
<dbReference type="SUPFAM" id="SSF50129">
    <property type="entry name" value="GroES-like"/>
    <property type="match status" value="1"/>
</dbReference>
<dbReference type="CDD" id="cd05288">
    <property type="entry name" value="PGDH"/>
    <property type="match status" value="1"/>
</dbReference>
<dbReference type="Gene3D" id="3.40.50.720">
    <property type="entry name" value="NAD(P)-binding Rossmann-like Domain"/>
    <property type="match status" value="1"/>
</dbReference>
<dbReference type="EMBL" id="GL945434">
    <property type="protein sequence ID" value="EGO24808.1"/>
    <property type="molecule type" value="Genomic_DNA"/>
</dbReference>
<dbReference type="Gene3D" id="3.90.180.10">
    <property type="entry name" value="Medium-chain alcohol dehydrogenases, catalytic domain"/>
    <property type="match status" value="1"/>
</dbReference>
<dbReference type="SMART" id="SM00829">
    <property type="entry name" value="PKS_ER"/>
    <property type="match status" value="1"/>
</dbReference>
<dbReference type="GO" id="GO:0016628">
    <property type="term" value="F:oxidoreductase activity, acting on the CH-CH group of donors, NAD or NADP as acceptor"/>
    <property type="evidence" value="ECO:0007669"/>
    <property type="project" value="InterPro"/>
</dbReference>
<dbReference type="InterPro" id="IPR013149">
    <property type="entry name" value="ADH-like_C"/>
</dbReference>
<evidence type="ECO:0000313" key="3">
    <source>
        <dbReference type="EMBL" id="EGO24808.1"/>
    </source>
</evidence>
<dbReference type="RefSeq" id="XP_007318827.1">
    <property type="nucleotide sequence ID" value="XM_007318765.1"/>
</dbReference>
<protein>
    <recommendedName>
        <fullName evidence="2">Enoyl reductase (ER) domain-containing protein</fullName>
    </recommendedName>
</protein>
<dbReference type="InterPro" id="IPR036291">
    <property type="entry name" value="NAD(P)-bd_dom_sf"/>
</dbReference>
<dbReference type="Pfam" id="PF16884">
    <property type="entry name" value="ADH_N_2"/>
    <property type="match status" value="1"/>
</dbReference>
<dbReference type="PANTHER" id="PTHR43205:SF42">
    <property type="entry name" value="ALCOHOL DEHYDROGENASE, ZINC-CONTAINING (AFU_ORTHOLOGUE AFUA_7G04530)"/>
    <property type="match status" value="1"/>
</dbReference>
<dbReference type="SUPFAM" id="SSF51735">
    <property type="entry name" value="NAD(P)-binding Rossmann-fold domains"/>
    <property type="match status" value="1"/>
</dbReference>
<proteinExistence type="predicted"/>
<accession>F8NY46</accession>
<dbReference type="InterPro" id="IPR020843">
    <property type="entry name" value="ER"/>
</dbReference>
<dbReference type="FunFam" id="3.40.50.720:FF:000121">
    <property type="entry name" value="Prostaglandin reductase 2"/>
    <property type="match status" value="1"/>
</dbReference>
<dbReference type="KEGG" id="sla:SERLADRAFT_468668"/>
<dbReference type="Pfam" id="PF00107">
    <property type="entry name" value="ADH_zinc_N"/>
    <property type="match status" value="1"/>
</dbReference>
<dbReference type="Proteomes" id="UP000008064">
    <property type="component" value="Unassembled WGS sequence"/>
</dbReference>
<sequence length="346" mass="37083">MSPQTYTQIVLRERPVGDILPDTFTIESKPFDAKLDPGSEQALVQITYLSLDPAMRGWLRDTRSYMPPVQIGEVMRAGGLGVVVKAGEGSKFSVGDLVSGTLGWTEYAVLPDKKLTKIIPPPGTTALDFLNTLGMPGMTAYFGLHDVGQIKAGETLVVSGAAGAVGSLTCQLGKAVGARVIAIAGSTEKCAWLEQELGVDKAINYKSPTFKEDFKNAVGYLDVFFDNVGGDILDFALTRLKKGARIALCGAISEYNSTKPKGLTSYLTLIAQRAKIQGFIVFDYESEYPRAIAEMAKALANGSIKRKFHIVEGLENAPKALPMLFSGGNTGKLVVKVSDAEHQAKL</sequence>
<feature type="domain" description="Enoyl reductase (ER)" evidence="2">
    <location>
        <begin position="19"/>
        <end position="335"/>
    </location>
</feature>
<dbReference type="OrthoDB" id="809632at2759"/>
<dbReference type="PANTHER" id="PTHR43205">
    <property type="entry name" value="PROSTAGLANDIN REDUCTASE"/>
    <property type="match status" value="1"/>
</dbReference>
<evidence type="ECO:0000256" key="1">
    <source>
        <dbReference type="ARBA" id="ARBA00023002"/>
    </source>
</evidence>
<dbReference type="HOGENOM" id="CLU_026673_29_2_1"/>
<keyword evidence="1" id="KW-0560">Oxidoreductase</keyword>
<dbReference type="InterPro" id="IPR011032">
    <property type="entry name" value="GroES-like_sf"/>
</dbReference>
<gene>
    <name evidence="3" type="ORF">SERLADRAFT_468668</name>
</gene>
<reference evidence="3" key="1">
    <citation type="submission" date="2011-04" db="EMBL/GenBank/DDBJ databases">
        <title>Evolution of plant cell wall degrading machinery underlies the functional diversity of forest fungi.</title>
        <authorList>
            <consortium name="US DOE Joint Genome Institute (JGI-PGF)"/>
            <person name="Eastwood D.C."/>
            <person name="Floudas D."/>
            <person name="Binder M."/>
            <person name="Majcherczyk A."/>
            <person name="Schneider P."/>
            <person name="Aerts A."/>
            <person name="Asiegbu F.O."/>
            <person name="Baker S.E."/>
            <person name="Barry K."/>
            <person name="Bendiksby M."/>
            <person name="Blumentritt M."/>
            <person name="Coutinho P.M."/>
            <person name="Cullen D."/>
            <person name="Cullen D."/>
            <person name="Gathman A."/>
            <person name="Goodell B."/>
            <person name="Henrissat B."/>
            <person name="Ihrmark K."/>
            <person name="Kauserud H."/>
            <person name="Kohler A."/>
            <person name="LaButti K."/>
            <person name="Lapidus A."/>
            <person name="Lavin J.L."/>
            <person name="Lee Y.-H."/>
            <person name="Lindquist E."/>
            <person name="Lilly W."/>
            <person name="Lucas S."/>
            <person name="Morin E."/>
            <person name="Murat C."/>
            <person name="Oguiza J.A."/>
            <person name="Park J."/>
            <person name="Pisabarro A.G."/>
            <person name="Riley R."/>
            <person name="Rosling A."/>
            <person name="Salamov A."/>
            <person name="Schmidt O."/>
            <person name="Schmutz J."/>
            <person name="Skrede I."/>
            <person name="Stenlid J."/>
            <person name="Wiebenga A."/>
            <person name="Xie X."/>
            <person name="Kues U."/>
            <person name="Hibbett D.S."/>
            <person name="Hoffmeister D."/>
            <person name="Hogberg N."/>
            <person name="Martin F."/>
            <person name="Grigoriev I.V."/>
            <person name="Watkinson S.C."/>
        </authorList>
    </citation>
    <scope>NUCLEOTIDE SEQUENCE</scope>
    <source>
        <strain evidence="3">S7.9</strain>
    </source>
</reference>
<dbReference type="InterPro" id="IPR041694">
    <property type="entry name" value="ADH_N_2"/>
</dbReference>
<organism>
    <name type="scientific">Serpula lacrymans var. lacrymans (strain S7.9)</name>
    <name type="common">Dry rot fungus</name>
    <dbReference type="NCBI Taxonomy" id="578457"/>
    <lineage>
        <taxon>Eukaryota</taxon>
        <taxon>Fungi</taxon>
        <taxon>Dikarya</taxon>
        <taxon>Basidiomycota</taxon>
        <taxon>Agaricomycotina</taxon>
        <taxon>Agaricomycetes</taxon>
        <taxon>Agaricomycetidae</taxon>
        <taxon>Boletales</taxon>
        <taxon>Coniophorineae</taxon>
        <taxon>Serpulaceae</taxon>
        <taxon>Serpula</taxon>
    </lineage>
</organism>
<evidence type="ECO:0000259" key="2">
    <source>
        <dbReference type="SMART" id="SM00829"/>
    </source>
</evidence>